<reference evidence="5" key="1">
    <citation type="submission" date="2021-02" db="EMBL/GenBank/DDBJ databases">
        <authorList>
            <person name="Nowell W R."/>
        </authorList>
    </citation>
    <scope>NUCLEOTIDE SEQUENCE</scope>
</reference>
<gene>
    <name evidence="5" type="ORF">BYL167_LOCUS47850</name>
    <name evidence="4" type="ORF">GIL414_LOCUS40977</name>
    <name evidence="6" type="ORF">SMN809_LOCUS55765</name>
</gene>
<dbReference type="InterPro" id="IPR036028">
    <property type="entry name" value="SH3-like_dom_sf"/>
</dbReference>
<proteinExistence type="predicted"/>
<dbReference type="EMBL" id="CAJOBH010138622">
    <property type="protein sequence ID" value="CAF4794056.1"/>
    <property type="molecule type" value="Genomic_DNA"/>
</dbReference>
<dbReference type="InterPro" id="IPR001452">
    <property type="entry name" value="SH3_domain"/>
</dbReference>
<comment type="caution">
    <text evidence="5">The sequence shown here is derived from an EMBL/GenBank/DDBJ whole genome shotgun (WGS) entry which is preliminary data.</text>
</comment>
<evidence type="ECO:0000313" key="7">
    <source>
        <dbReference type="Proteomes" id="UP000681967"/>
    </source>
</evidence>
<dbReference type="AlphaFoldDB" id="A0A8S3B8H2"/>
<evidence type="ECO:0000256" key="1">
    <source>
        <dbReference type="ARBA" id="ARBA00022443"/>
    </source>
</evidence>
<dbReference type="Pfam" id="PF07653">
    <property type="entry name" value="SH3_2"/>
    <property type="match status" value="1"/>
</dbReference>
<dbReference type="PANTHER" id="PTHR14234:SF19">
    <property type="entry name" value="RIM-BINDING PROTEIN, ISOFORM F"/>
    <property type="match status" value="1"/>
</dbReference>
<feature type="non-terminal residue" evidence="5">
    <location>
        <position position="1"/>
    </location>
</feature>
<accession>A0A8S3B8H2</accession>
<feature type="non-terminal residue" evidence="5">
    <location>
        <position position="58"/>
    </location>
</feature>
<dbReference type="Proteomes" id="UP000681967">
    <property type="component" value="Unassembled WGS sequence"/>
</dbReference>
<dbReference type="PANTHER" id="PTHR14234">
    <property type="entry name" value="RIM BINDING PROTEIN-RELATED"/>
    <property type="match status" value="1"/>
</dbReference>
<sequence>CSPNDHPEVELPLTIGEYYLIYGDVDEDGFYDGRNLEGRYGLIPSNFIEAITNSNDLP</sequence>
<evidence type="ECO:0000313" key="6">
    <source>
        <dbReference type="EMBL" id="CAF4981772.1"/>
    </source>
</evidence>
<evidence type="ECO:0000259" key="3">
    <source>
        <dbReference type="PROSITE" id="PS50002"/>
    </source>
</evidence>
<dbReference type="GO" id="GO:0007274">
    <property type="term" value="P:neuromuscular synaptic transmission"/>
    <property type="evidence" value="ECO:0007669"/>
    <property type="project" value="TreeGrafter"/>
</dbReference>
<dbReference type="EMBL" id="CAJOBI010197823">
    <property type="protein sequence ID" value="CAF4981772.1"/>
    <property type="molecule type" value="Genomic_DNA"/>
</dbReference>
<name>A0A8S3B8H2_9BILA</name>
<organism evidence="5 7">
    <name type="scientific">Rotaria magnacalcarata</name>
    <dbReference type="NCBI Taxonomy" id="392030"/>
    <lineage>
        <taxon>Eukaryota</taxon>
        <taxon>Metazoa</taxon>
        <taxon>Spiralia</taxon>
        <taxon>Gnathifera</taxon>
        <taxon>Rotifera</taxon>
        <taxon>Eurotatoria</taxon>
        <taxon>Bdelloidea</taxon>
        <taxon>Philodinida</taxon>
        <taxon>Philodinidae</taxon>
        <taxon>Rotaria</taxon>
    </lineage>
</organism>
<dbReference type="SUPFAM" id="SSF50044">
    <property type="entry name" value="SH3-domain"/>
    <property type="match status" value="1"/>
</dbReference>
<dbReference type="EMBL" id="CAJOBJ010114904">
    <property type="protein sequence ID" value="CAF4649077.1"/>
    <property type="molecule type" value="Genomic_DNA"/>
</dbReference>
<evidence type="ECO:0000256" key="2">
    <source>
        <dbReference type="PROSITE-ProRule" id="PRU00192"/>
    </source>
</evidence>
<evidence type="ECO:0000313" key="5">
    <source>
        <dbReference type="EMBL" id="CAF4794056.1"/>
    </source>
</evidence>
<dbReference type="Gene3D" id="2.30.30.40">
    <property type="entry name" value="SH3 Domains"/>
    <property type="match status" value="1"/>
</dbReference>
<dbReference type="InterPro" id="IPR040325">
    <property type="entry name" value="RIMBP1/2/3"/>
</dbReference>
<dbReference type="Proteomes" id="UP000676336">
    <property type="component" value="Unassembled WGS sequence"/>
</dbReference>
<dbReference type="GO" id="GO:0045202">
    <property type="term" value="C:synapse"/>
    <property type="evidence" value="ECO:0007669"/>
    <property type="project" value="GOC"/>
</dbReference>
<feature type="domain" description="SH3" evidence="3">
    <location>
        <begin position="1"/>
        <end position="53"/>
    </location>
</feature>
<evidence type="ECO:0000313" key="4">
    <source>
        <dbReference type="EMBL" id="CAF4649077.1"/>
    </source>
</evidence>
<protein>
    <recommendedName>
        <fullName evidence="3">SH3 domain-containing protein</fullName>
    </recommendedName>
</protein>
<dbReference type="Proteomes" id="UP000681720">
    <property type="component" value="Unassembled WGS sequence"/>
</dbReference>
<keyword evidence="1 2" id="KW-0728">SH3 domain</keyword>
<dbReference type="PROSITE" id="PS50002">
    <property type="entry name" value="SH3"/>
    <property type="match status" value="1"/>
</dbReference>